<dbReference type="SMART" id="SM00267">
    <property type="entry name" value="GGDEF"/>
    <property type="match status" value="1"/>
</dbReference>
<evidence type="ECO:0000259" key="7">
    <source>
        <dbReference type="PROSITE" id="PS50887"/>
    </source>
</evidence>
<sequence>MQLISLQDPFYQAILNSANMTIIATRPDGIITFINHYALELLEYNAEDLINKQTPAIIHDPAEVKEYAAKLSSTLGQTVPAGFETFVAIARTDCADEKEWTYITRTGKRVPVYLSVTAIHNANNELTGFLGIGRDITELKKAEAREKEMNERFRQLAEAAFEAIVLSEQGLIIDVNPEFERMFNCPRSEALGKHVLDFVADDSKQDVIQHIDTNSSEIYEARVLNLQGKEIYVEICGKSHKYKDKTIRISAVRDISERKFFEQQLRNKQNELEDLNIRLAHLANTDELTQLPNKRALTRYLERFFDYSRRHRKALSVLIFDIDHFKMFNDTHGHLEGDKALQQVADASRGCLRNSDYIARFGGEEFVIILPETTLQQAAVTAEKLRRAVEEYPGYLHPVTVSVGIATLSEQHHTPSELLNSADMQLYRAKHSGRNRCAF</sequence>
<evidence type="ECO:0000259" key="5">
    <source>
        <dbReference type="PROSITE" id="PS50112"/>
    </source>
</evidence>
<dbReference type="PROSITE" id="PS50113">
    <property type="entry name" value="PAC"/>
    <property type="match status" value="1"/>
</dbReference>
<dbReference type="EMBL" id="JACJFM010000006">
    <property type="protein sequence ID" value="MBB1486307.1"/>
    <property type="molecule type" value="Genomic_DNA"/>
</dbReference>
<evidence type="ECO:0000256" key="1">
    <source>
        <dbReference type="ARBA" id="ARBA00001946"/>
    </source>
</evidence>
<comment type="caution">
    <text evidence="8">The sequence shown here is derived from an EMBL/GenBank/DDBJ whole genome shotgun (WGS) entry which is preliminary data.</text>
</comment>
<dbReference type="EC" id="2.7.7.65" evidence="2"/>
<evidence type="ECO:0000256" key="2">
    <source>
        <dbReference type="ARBA" id="ARBA00012528"/>
    </source>
</evidence>
<dbReference type="Gene3D" id="3.30.450.20">
    <property type="entry name" value="PAS domain"/>
    <property type="match status" value="2"/>
</dbReference>
<dbReference type="InterPro" id="IPR035965">
    <property type="entry name" value="PAS-like_dom_sf"/>
</dbReference>
<comment type="cofactor">
    <cofactor evidence="1">
        <name>Mg(2+)</name>
        <dbReference type="ChEBI" id="CHEBI:18420"/>
    </cofactor>
</comment>
<dbReference type="Pfam" id="PF13426">
    <property type="entry name" value="PAS_9"/>
    <property type="match status" value="2"/>
</dbReference>
<dbReference type="InterPro" id="IPR000160">
    <property type="entry name" value="GGDEF_dom"/>
</dbReference>
<dbReference type="PANTHER" id="PTHR45138:SF9">
    <property type="entry name" value="DIGUANYLATE CYCLASE DGCM-RELATED"/>
    <property type="match status" value="1"/>
</dbReference>
<dbReference type="InterPro" id="IPR001610">
    <property type="entry name" value="PAC"/>
</dbReference>
<dbReference type="SUPFAM" id="SSF55073">
    <property type="entry name" value="Nucleotide cyclase"/>
    <property type="match status" value="1"/>
</dbReference>
<dbReference type="PROSITE" id="PS50112">
    <property type="entry name" value="PAS"/>
    <property type="match status" value="2"/>
</dbReference>
<dbReference type="GO" id="GO:0005886">
    <property type="term" value="C:plasma membrane"/>
    <property type="evidence" value="ECO:0007669"/>
    <property type="project" value="TreeGrafter"/>
</dbReference>
<dbReference type="GO" id="GO:0052621">
    <property type="term" value="F:diguanylate cyclase activity"/>
    <property type="evidence" value="ECO:0007669"/>
    <property type="project" value="UniProtKB-EC"/>
</dbReference>
<evidence type="ECO:0000313" key="8">
    <source>
        <dbReference type="EMBL" id="MBB1486307.1"/>
    </source>
</evidence>
<dbReference type="AlphaFoldDB" id="A0A839IPC1"/>
<dbReference type="InterPro" id="IPR000014">
    <property type="entry name" value="PAS"/>
</dbReference>
<feature type="domain" description="GGDEF" evidence="7">
    <location>
        <begin position="313"/>
        <end position="439"/>
    </location>
</feature>
<evidence type="ECO:0000256" key="3">
    <source>
        <dbReference type="ARBA" id="ARBA00034247"/>
    </source>
</evidence>
<dbReference type="SUPFAM" id="SSF55785">
    <property type="entry name" value="PYP-like sensor domain (PAS domain)"/>
    <property type="match status" value="2"/>
</dbReference>
<keyword evidence="9" id="KW-1185">Reference proteome</keyword>
<dbReference type="SMART" id="SM00086">
    <property type="entry name" value="PAC"/>
    <property type="match status" value="2"/>
</dbReference>
<accession>A0A839IPC1</accession>
<dbReference type="NCBIfam" id="TIGR00229">
    <property type="entry name" value="sensory_box"/>
    <property type="match status" value="2"/>
</dbReference>
<evidence type="ECO:0000256" key="4">
    <source>
        <dbReference type="SAM" id="Coils"/>
    </source>
</evidence>
<reference evidence="8 9" key="1">
    <citation type="submission" date="2020-08" db="EMBL/GenBank/DDBJ databases">
        <title>Oceanospirillum sp. nov. isolated from marine sediment.</title>
        <authorList>
            <person name="Ji X."/>
        </authorList>
    </citation>
    <scope>NUCLEOTIDE SEQUENCE [LARGE SCALE GENOMIC DNA]</scope>
    <source>
        <strain evidence="8 9">D5</strain>
    </source>
</reference>
<dbReference type="InterPro" id="IPR000700">
    <property type="entry name" value="PAS-assoc_C"/>
</dbReference>
<feature type="coiled-coil region" evidence="4">
    <location>
        <begin position="258"/>
        <end position="285"/>
    </location>
</feature>
<proteinExistence type="predicted"/>
<feature type="domain" description="PAS" evidence="5">
    <location>
        <begin position="7"/>
        <end position="78"/>
    </location>
</feature>
<dbReference type="NCBIfam" id="TIGR00254">
    <property type="entry name" value="GGDEF"/>
    <property type="match status" value="1"/>
</dbReference>
<feature type="domain" description="PAS" evidence="5">
    <location>
        <begin position="149"/>
        <end position="212"/>
    </location>
</feature>
<gene>
    <name evidence="8" type="ORF">H4O21_06765</name>
</gene>
<keyword evidence="4" id="KW-0175">Coiled coil</keyword>
<protein>
    <recommendedName>
        <fullName evidence="2">diguanylate cyclase</fullName>
        <ecNumber evidence="2">2.7.7.65</ecNumber>
    </recommendedName>
</protein>
<dbReference type="Gene3D" id="3.30.70.270">
    <property type="match status" value="1"/>
</dbReference>
<evidence type="ECO:0000313" key="9">
    <source>
        <dbReference type="Proteomes" id="UP000565262"/>
    </source>
</evidence>
<dbReference type="InterPro" id="IPR050469">
    <property type="entry name" value="Diguanylate_Cyclase"/>
</dbReference>
<dbReference type="InterPro" id="IPR043128">
    <property type="entry name" value="Rev_trsase/Diguanyl_cyclase"/>
</dbReference>
<name>A0A839IPC1_9GAMM</name>
<comment type="catalytic activity">
    <reaction evidence="3">
        <text>2 GTP = 3',3'-c-di-GMP + 2 diphosphate</text>
        <dbReference type="Rhea" id="RHEA:24898"/>
        <dbReference type="ChEBI" id="CHEBI:33019"/>
        <dbReference type="ChEBI" id="CHEBI:37565"/>
        <dbReference type="ChEBI" id="CHEBI:58805"/>
        <dbReference type="EC" id="2.7.7.65"/>
    </reaction>
</comment>
<organism evidence="8 9">
    <name type="scientific">Oceanospirillum sediminis</name>
    <dbReference type="NCBI Taxonomy" id="2760088"/>
    <lineage>
        <taxon>Bacteria</taxon>
        <taxon>Pseudomonadati</taxon>
        <taxon>Pseudomonadota</taxon>
        <taxon>Gammaproteobacteria</taxon>
        <taxon>Oceanospirillales</taxon>
        <taxon>Oceanospirillaceae</taxon>
        <taxon>Oceanospirillum</taxon>
    </lineage>
</organism>
<dbReference type="Proteomes" id="UP000565262">
    <property type="component" value="Unassembled WGS sequence"/>
</dbReference>
<dbReference type="SMART" id="SM00091">
    <property type="entry name" value="PAS"/>
    <property type="match status" value="2"/>
</dbReference>
<dbReference type="CDD" id="cd01949">
    <property type="entry name" value="GGDEF"/>
    <property type="match status" value="1"/>
</dbReference>
<dbReference type="RefSeq" id="WP_182808083.1">
    <property type="nucleotide sequence ID" value="NZ_JACJFM010000006.1"/>
</dbReference>
<dbReference type="GO" id="GO:1902201">
    <property type="term" value="P:negative regulation of bacterial-type flagellum-dependent cell motility"/>
    <property type="evidence" value="ECO:0007669"/>
    <property type="project" value="TreeGrafter"/>
</dbReference>
<dbReference type="PROSITE" id="PS50887">
    <property type="entry name" value="GGDEF"/>
    <property type="match status" value="1"/>
</dbReference>
<feature type="domain" description="PAC" evidence="6">
    <location>
        <begin position="96"/>
        <end position="148"/>
    </location>
</feature>
<evidence type="ECO:0000259" key="6">
    <source>
        <dbReference type="PROSITE" id="PS50113"/>
    </source>
</evidence>
<dbReference type="GO" id="GO:0043709">
    <property type="term" value="P:cell adhesion involved in single-species biofilm formation"/>
    <property type="evidence" value="ECO:0007669"/>
    <property type="project" value="TreeGrafter"/>
</dbReference>
<dbReference type="FunFam" id="3.30.70.270:FF:000001">
    <property type="entry name" value="Diguanylate cyclase domain protein"/>
    <property type="match status" value="1"/>
</dbReference>
<dbReference type="Pfam" id="PF00990">
    <property type="entry name" value="GGDEF"/>
    <property type="match status" value="1"/>
</dbReference>
<dbReference type="InterPro" id="IPR029787">
    <property type="entry name" value="Nucleotide_cyclase"/>
</dbReference>
<dbReference type="CDD" id="cd00130">
    <property type="entry name" value="PAS"/>
    <property type="match status" value="2"/>
</dbReference>
<dbReference type="PANTHER" id="PTHR45138">
    <property type="entry name" value="REGULATORY COMPONENTS OF SENSORY TRANSDUCTION SYSTEM"/>
    <property type="match status" value="1"/>
</dbReference>